<proteinExistence type="predicted"/>
<dbReference type="Gene3D" id="1.10.10.60">
    <property type="entry name" value="Homeodomain-like"/>
    <property type="match status" value="1"/>
</dbReference>
<dbReference type="PANTHER" id="PTHR46796">
    <property type="entry name" value="HTH-TYPE TRANSCRIPTIONAL ACTIVATOR RHAS-RELATED"/>
    <property type="match status" value="1"/>
</dbReference>
<dbReference type="EMBL" id="FNZE01000002">
    <property type="protein sequence ID" value="SEI79108.1"/>
    <property type="molecule type" value="Genomic_DNA"/>
</dbReference>
<organism evidence="7 8">
    <name type="scientific">Pseudomonas linyingensis</name>
    <dbReference type="NCBI Taxonomy" id="915471"/>
    <lineage>
        <taxon>Bacteria</taxon>
        <taxon>Pseudomonadati</taxon>
        <taxon>Pseudomonadota</taxon>
        <taxon>Gammaproteobacteria</taxon>
        <taxon>Pseudomonadales</taxon>
        <taxon>Pseudomonadaceae</taxon>
        <taxon>Pseudomonas</taxon>
    </lineage>
</organism>
<sequence>MHAPELATGPNPLNPDDFDAWANALSTSCGAFHPVKSRAFDRHAFVGKVVPVTAPGSLSTSYITTNCEHIYRQRKDASRDDQDFFYLVMQQRGRSRMCQNSEDADLGTGDLILLDASQPSDFYYHGISQQLSIILPRHLVDDVFRHKPVRSGQRIPADLKVSRMITLLAASALSLEKPEREEELAFLEALAALLKPVACITELGDSPQQNQHLLRKATAFIDASLDQGHISAVAVARELCVSERTLYRLFAQAGLSLSRYVLDRRLERCAISLTESRDDRPISLIADRAGFSDLSHFSRTFKQKYGVSPRLYRQRQLAGDSDG</sequence>
<evidence type="ECO:0000313" key="8">
    <source>
        <dbReference type="Proteomes" id="UP000242930"/>
    </source>
</evidence>
<reference evidence="8" key="1">
    <citation type="submission" date="2016-10" db="EMBL/GenBank/DDBJ databases">
        <authorList>
            <person name="Varghese N."/>
            <person name="Submissions S."/>
        </authorList>
    </citation>
    <scope>NUCLEOTIDE SEQUENCE [LARGE SCALE GENOMIC DNA]</scope>
    <source>
        <strain evidence="8">LMG 25967</strain>
    </source>
</reference>
<evidence type="ECO:0000256" key="3">
    <source>
        <dbReference type="ARBA" id="ARBA00023159"/>
    </source>
</evidence>
<keyword evidence="2" id="KW-0238">DNA-binding</keyword>
<dbReference type="PRINTS" id="PR00032">
    <property type="entry name" value="HTHARAC"/>
</dbReference>
<dbReference type="SMART" id="SM00342">
    <property type="entry name" value="HTH_ARAC"/>
    <property type="match status" value="1"/>
</dbReference>
<accession>A0A1H6TGF2</accession>
<evidence type="ECO:0000313" key="7">
    <source>
        <dbReference type="EMBL" id="SEI79108.1"/>
    </source>
</evidence>
<dbReference type="InterPro" id="IPR050204">
    <property type="entry name" value="AraC_XylS_family_regulators"/>
</dbReference>
<dbReference type="STRING" id="915471.SAMN05216201_102231"/>
<keyword evidence="3" id="KW-0010">Activator</keyword>
<evidence type="ECO:0000256" key="5">
    <source>
        <dbReference type="ARBA" id="ARBA00037345"/>
    </source>
</evidence>
<keyword evidence="8" id="KW-1185">Reference proteome</keyword>
<dbReference type="Pfam" id="PF14525">
    <property type="entry name" value="AraC_binding_2"/>
    <property type="match status" value="1"/>
</dbReference>
<comment type="function">
    <text evidence="5">Regulatory protein of the TOL plasmid xyl operons. XylS activates the xylXYZLTEGFJQKIH operon required for the degradation of toluene, m-xylene and p-xylene.</text>
</comment>
<dbReference type="PANTHER" id="PTHR46796:SF6">
    <property type="entry name" value="ARAC SUBFAMILY"/>
    <property type="match status" value="1"/>
</dbReference>
<dbReference type="GO" id="GO:0003700">
    <property type="term" value="F:DNA-binding transcription factor activity"/>
    <property type="evidence" value="ECO:0007669"/>
    <property type="project" value="InterPro"/>
</dbReference>
<dbReference type="AlphaFoldDB" id="A0A1H6TGF2"/>
<keyword evidence="4" id="KW-0804">Transcription</keyword>
<gene>
    <name evidence="7" type="ORF">SAMN05216201_102231</name>
</gene>
<evidence type="ECO:0000259" key="6">
    <source>
        <dbReference type="PROSITE" id="PS01124"/>
    </source>
</evidence>
<dbReference type="RefSeq" id="WP_170847695.1">
    <property type="nucleotide sequence ID" value="NZ_FNZE01000002.1"/>
</dbReference>
<evidence type="ECO:0000256" key="2">
    <source>
        <dbReference type="ARBA" id="ARBA00023125"/>
    </source>
</evidence>
<dbReference type="Pfam" id="PF12833">
    <property type="entry name" value="HTH_18"/>
    <property type="match status" value="1"/>
</dbReference>
<dbReference type="PROSITE" id="PS01124">
    <property type="entry name" value="HTH_ARAC_FAMILY_2"/>
    <property type="match status" value="1"/>
</dbReference>
<feature type="domain" description="HTH araC/xylS-type" evidence="6">
    <location>
        <begin position="215"/>
        <end position="315"/>
    </location>
</feature>
<dbReference type="InterPro" id="IPR035418">
    <property type="entry name" value="AraC-bd_2"/>
</dbReference>
<dbReference type="InterPro" id="IPR020449">
    <property type="entry name" value="Tscrpt_reg_AraC-type_HTH"/>
</dbReference>
<dbReference type="SUPFAM" id="SSF46689">
    <property type="entry name" value="Homeodomain-like"/>
    <property type="match status" value="1"/>
</dbReference>
<dbReference type="InterPro" id="IPR009057">
    <property type="entry name" value="Homeodomain-like_sf"/>
</dbReference>
<protein>
    <submittedName>
        <fullName evidence="7">AraC family transcriptional regulator, positive regulator of tynA and feaB</fullName>
    </submittedName>
</protein>
<dbReference type="Proteomes" id="UP000242930">
    <property type="component" value="Unassembled WGS sequence"/>
</dbReference>
<name>A0A1H6TGF2_9PSED</name>
<dbReference type="NCBIfam" id="NF007243">
    <property type="entry name" value="PRK09685.1"/>
    <property type="match status" value="1"/>
</dbReference>
<dbReference type="GO" id="GO:0043565">
    <property type="term" value="F:sequence-specific DNA binding"/>
    <property type="evidence" value="ECO:0007669"/>
    <property type="project" value="InterPro"/>
</dbReference>
<keyword evidence="1" id="KW-0805">Transcription regulation</keyword>
<evidence type="ECO:0000256" key="4">
    <source>
        <dbReference type="ARBA" id="ARBA00023163"/>
    </source>
</evidence>
<dbReference type="InterPro" id="IPR018060">
    <property type="entry name" value="HTH_AraC"/>
</dbReference>
<evidence type="ECO:0000256" key="1">
    <source>
        <dbReference type="ARBA" id="ARBA00023015"/>
    </source>
</evidence>